<dbReference type="InterPro" id="IPR027417">
    <property type="entry name" value="P-loop_NTPase"/>
</dbReference>
<evidence type="ECO:0000313" key="5">
    <source>
        <dbReference type="EMBL" id="MFD1702589.1"/>
    </source>
</evidence>
<keyword evidence="3 5" id="KW-0067">ATP-binding</keyword>
<dbReference type="PANTHER" id="PTHR45772">
    <property type="entry name" value="CONSERVED COMPONENT OF ABC TRANSPORTER FOR NATURAL AMINO ACIDS-RELATED"/>
    <property type="match status" value="1"/>
</dbReference>
<evidence type="ECO:0000256" key="2">
    <source>
        <dbReference type="ARBA" id="ARBA00022741"/>
    </source>
</evidence>
<evidence type="ECO:0000256" key="1">
    <source>
        <dbReference type="ARBA" id="ARBA00022448"/>
    </source>
</evidence>
<reference evidence="6" key="1">
    <citation type="journal article" date="2019" name="Int. J. Syst. Evol. Microbiol.">
        <title>The Global Catalogue of Microorganisms (GCM) 10K type strain sequencing project: providing services to taxonomists for standard genome sequencing and annotation.</title>
        <authorList>
            <consortium name="The Broad Institute Genomics Platform"/>
            <consortium name="The Broad Institute Genome Sequencing Center for Infectious Disease"/>
            <person name="Wu L."/>
            <person name="Ma J."/>
        </authorList>
    </citation>
    <scope>NUCLEOTIDE SEQUENCE [LARGE SCALE GENOMIC DNA]</scope>
    <source>
        <strain evidence="6">KCTC 23707</strain>
    </source>
</reference>
<dbReference type="EMBL" id="JBHUER010000003">
    <property type="protein sequence ID" value="MFD1702589.1"/>
    <property type="molecule type" value="Genomic_DNA"/>
</dbReference>
<evidence type="ECO:0000313" key="6">
    <source>
        <dbReference type="Proteomes" id="UP001597308"/>
    </source>
</evidence>
<organism evidence="5 6">
    <name type="scientific">Methylopila henanensis</name>
    <dbReference type="NCBI Taxonomy" id="873516"/>
    <lineage>
        <taxon>Bacteria</taxon>
        <taxon>Pseudomonadati</taxon>
        <taxon>Pseudomonadota</taxon>
        <taxon>Alphaproteobacteria</taxon>
        <taxon>Hyphomicrobiales</taxon>
        <taxon>Methylopilaceae</taxon>
        <taxon>Methylopila</taxon>
    </lineage>
</organism>
<name>A0ABW4K4H7_9HYPH</name>
<dbReference type="Pfam" id="PF00005">
    <property type="entry name" value="ABC_tran"/>
    <property type="match status" value="1"/>
</dbReference>
<dbReference type="PANTHER" id="PTHR45772:SF1">
    <property type="entry name" value="ABC TRANSPORTER ATP-BINDING PROTEIN"/>
    <property type="match status" value="1"/>
</dbReference>
<dbReference type="InterPro" id="IPR003593">
    <property type="entry name" value="AAA+_ATPase"/>
</dbReference>
<dbReference type="GO" id="GO:0005524">
    <property type="term" value="F:ATP binding"/>
    <property type="evidence" value="ECO:0007669"/>
    <property type="project" value="UniProtKB-KW"/>
</dbReference>
<keyword evidence="2" id="KW-0547">Nucleotide-binding</keyword>
<dbReference type="Gene3D" id="3.40.50.300">
    <property type="entry name" value="P-loop containing nucleotide triphosphate hydrolases"/>
    <property type="match status" value="1"/>
</dbReference>
<dbReference type="InterPro" id="IPR003439">
    <property type="entry name" value="ABC_transporter-like_ATP-bd"/>
</dbReference>
<feature type="domain" description="ABC transporter" evidence="4">
    <location>
        <begin position="1"/>
        <end position="237"/>
    </location>
</feature>
<accession>A0ABW4K4H7</accession>
<dbReference type="PROSITE" id="PS50893">
    <property type="entry name" value="ABC_TRANSPORTER_2"/>
    <property type="match status" value="1"/>
</dbReference>
<keyword evidence="1" id="KW-0813">Transport</keyword>
<dbReference type="InterPro" id="IPR032823">
    <property type="entry name" value="BCA_ABC_TP_C"/>
</dbReference>
<dbReference type="InterPro" id="IPR051120">
    <property type="entry name" value="ABC_AA/LPS_Transport"/>
</dbReference>
<protein>
    <submittedName>
        <fullName evidence="5">ABC transporter ATP-binding protein</fullName>
    </submittedName>
</protein>
<proteinExistence type="predicted"/>
<dbReference type="Pfam" id="PF12399">
    <property type="entry name" value="BCA_ABC_TP_C"/>
    <property type="match status" value="1"/>
</dbReference>
<gene>
    <name evidence="5" type="ORF">ACFSCV_06180</name>
</gene>
<comment type="caution">
    <text evidence="5">The sequence shown here is derived from an EMBL/GenBank/DDBJ whole genome shotgun (WGS) entry which is preliminary data.</text>
</comment>
<dbReference type="SMART" id="SM00382">
    <property type="entry name" value="AAA"/>
    <property type="match status" value="1"/>
</dbReference>
<evidence type="ECO:0000256" key="3">
    <source>
        <dbReference type="ARBA" id="ARBA00022840"/>
    </source>
</evidence>
<dbReference type="CDD" id="cd03219">
    <property type="entry name" value="ABC_Mj1267_LivG_branched"/>
    <property type="match status" value="1"/>
</dbReference>
<evidence type="ECO:0000259" key="4">
    <source>
        <dbReference type="PROSITE" id="PS50893"/>
    </source>
</evidence>
<keyword evidence="6" id="KW-1185">Reference proteome</keyword>
<dbReference type="RefSeq" id="WP_378798022.1">
    <property type="nucleotide sequence ID" value="NZ_JBHUER010000003.1"/>
</dbReference>
<dbReference type="SUPFAM" id="SSF52540">
    <property type="entry name" value="P-loop containing nucleoside triphosphate hydrolases"/>
    <property type="match status" value="1"/>
</dbReference>
<dbReference type="Proteomes" id="UP001597308">
    <property type="component" value="Unassembled WGS sequence"/>
</dbReference>
<sequence>MTALRDVSFACPEGAIFAIVGPNGAGKTSLLNVVSGAYRPTAGSVRYFGADVARPKPSRVAALGVARTFQNVALFAGLSVLENVLVGRHVHAAGGFFAYGLSWPTAQADAARQREAAEWALGFLGLSAFRDLAVETLPYGVKKKVELARALAAKPRLLLLDEPLAGMNAGEKREIAGVIRLIRDRLGLTVAMIEHDFPLVTALADRILVLDHGEVIAQGPPARIRKDRKVIDAYFGVAGEPG</sequence>